<protein>
    <submittedName>
        <fullName evidence="2">Uncharacterized protein</fullName>
    </submittedName>
</protein>
<organism evidence="2 3">
    <name type="scientific">Mycena alexandri</name>
    <dbReference type="NCBI Taxonomy" id="1745969"/>
    <lineage>
        <taxon>Eukaryota</taxon>
        <taxon>Fungi</taxon>
        <taxon>Dikarya</taxon>
        <taxon>Basidiomycota</taxon>
        <taxon>Agaricomycotina</taxon>
        <taxon>Agaricomycetes</taxon>
        <taxon>Agaricomycetidae</taxon>
        <taxon>Agaricales</taxon>
        <taxon>Marasmiineae</taxon>
        <taxon>Mycenaceae</taxon>
        <taxon>Mycena</taxon>
    </lineage>
</organism>
<reference evidence="2" key="1">
    <citation type="submission" date="2023-03" db="EMBL/GenBank/DDBJ databases">
        <title>Massive genome expansion in bonnet fungi (Mycena s.s.) driven by repeated elements and novel gene families across ecological guilds.</title>
        <authorList>
            <consortium name="Lawrence Berkeley National Laboratory"/>
            <person name="Harder C.B."/>
            <person name="Miyauchi S."/>
            <person name="Viragh M."/>
            <person name="Kuo A."/>
            <person name="Thoen E."/>
            <person name="Andreopoulos B."/>
            <person name="Lu D."/>
            <person name="Skrede I."/>
            <person name="Drula E."/>
            <person name="Henrissat B."/>
            <person name="Morin E."/>
            <person name="Kohler A."/>
            <person name="Barry K."/>
            <person name="LaButti K."/>
            <person name="Morin E."/>
            <person name="Salamov A."/>
            <person name="Lipzen A."/>
            <person name="Mereny Z."/>
            <person name="Hegedus B."/>
            <person name="Baldrian P."/>
            <person name="Stursova M."/>
            <person name="Weitz H."/>
            <person name="Taylor A."/>
            <person name="Grigoriev I.V."/>
            <person name="Nagy L.G."/>
            <person name="Martin F."/>
            <person name="Kauserud H."/>
        </authorList>
    </citation>
    <scope>NUCLEOTIDE SEQUENCE</scope>
    <source>
        <strain evidence="2">CBHHK200</strain>
    </source>
</reference>
<feature type="compositionally biased region" description="Basic and acidic residues" evidence="1">
    <location>
        <begin position="94"/>
        <end position="103"/>
    </location>
</feature>
<dbReference type="EMBL" id="JARJCM010000113">
    <property type="protein sequence ID" value="KAJ7028357.1"/>
    <property type="molecule type" value="Genomic_DNA"/>
</dbReference>
<gene>
    <name evidence="2" type="ORF">C8F04DRAFT_67420</name>
</gene>
<dbReference type="Proteomes" id="UP001218188">
    <property type="component" value="Unassembled WGS sequence"/>
</dbReference>
<comment type="caution">
    <text evidence="2">The sequence shown here is derived from an EMBL/GenBank/DDBJ whole genome shotgun (WGS) entry which is preliminary data.</text>
</comment>
<sequence length="142" mass="16006">MVSTSRKPWGLRKIASNTKPSCVASTLTLRANIDITVDFRRQDPAKLAAVYKLTRKEFPYLTRARFPLDWAIAEMTKQFLRNRRRYGVKCKRIPNREARKRAEASGGNKRRRGTGALPHIDDRGEDEDEDGVSGGEGGGDTE</sequence>
<feature type="region of interest" description="Disordered" evidence="1">
    <location>
        <begin position="91"/>
        <end position="142"/>
    </location>
</feature>
<feature type="compositionally biased region" description="Gly residues" evidence="1">
    <location>
        <begin position="132"/>
        <end position="142"/>
    </location>
</feature>
<evidence type="ECO:0000256" key="1">
    <source>
        <dbReference type="SAM" id="MobiDB-lite"/>
    </source>
</evidence>
<keyword evidence="3" id="KW-1185">Reference proteome</keyword>
<name>A0AAD6WX16_9AGAR</name>
<evidence type="ECO:0000313" key="3">
    <source>
        <dbReference type="Proteomes" id="UP001218188"/>
    </source>
</evidence>
<dbReference type="AlphaFoldDB" id="A0AAD6WX16"/>
<accession>A0AAD6WX16</accession>
<evidence type="ECO:0000313" key="2">
    <source>
        <dbReference type="EMBL" id="KAJ7028357.1"/>
    </source>
</evidence>
<proteinExistence type="predicted"/>